<dbReference type="EMBL" id="SZPX01000004">
    <property type="protein sequence ID" value="TKI69603.1"/>
    <property type="molecule type" value="Genomic_DNA"/>
</dbReference>
<keyword evidence="2" id="KW-1185">Reference proteome</keyword>
<reference evidence="1 2" key="1">
    <citation type="submission" date="2019-04" db="EMBL/GenBank/DDBJ databases">
        <title>Sulfurimonas crateris sp. nov. a facultative anaerobic sulfur-oxidizing chemolithautotrophic bacterium isolated from a terrestrial mud vulcano.</title>
        <authorList>
            <person name="Ratnikova N.M."/>
            <person name="Slobodkin A.I."/>
            <person name="Merkel A.Y."/>
            <person name="Novikov A."/>
            <person name="Bonch-Osmolovskaya E.A."/>
            <person name="Slobodkina G.B."/>
        </authorList>
    </citation>
    <scope>NUCLEOTIDE SEQUENCE [LARGE SCALE GENOMIC DNA]</scope>
    <source>
        <strain evidence="1 2">SN118</strain>
    </source>
</reference>
<organism evidence="1 2">
    <name type="scientific">Sulfurimonas crateris</name>
    <dbReference type="NCBI Taxonomy" id="2574727"/>
    <lineage>
        <taxon>Bacteria</taxon>
        <taxon>Pseudomonadati</taxon>
        <taxon>Campylobacterota</taxon>
        <taxon>Epsilonproteobacteria</taxon>
        <taxon>Campylobacterales</taxon>
        <taxon>Sulfurimonadaceae</taxon>
        <taxon>Sulfurimonas</taxon>
    </lineage>
</organism>
<evidence type="ECO:0000313" key="2">
    <source>
        <dbReference type="Proteomes" id="UP000309561"/>
    </source>
</evidence>
<gene>
    <name evidence="1" type="ORF">FCU45_05975</name>
</gene>
<accession>A0A4V5TLY1</accession>
<dbReference type="OrthoDB" id="5334368at2"/>
<proteinExistence type="predicted"/>
<dbReference type="Proteomes" id="UP000309561">
    <property type="component" value="Unassembled WGS sequence"/>
</dbReference>
<name>A0A4V5TLY1_9BACT</name>
<dbReference type="RefSeq" id="WP_137013313.1">
    <property type="nucleotide sequence ID" value="NZ_SZPX01000004.1"/>
</dbReference>
<evidence type="ECO:0000313" key="1">
    <source>
        <dbReference type="EMBL" id="TKI69603.1"/>
    </source>
</evidence>
<protein>
    <submittedName>
        <fullName evidence="1">Uncharacterized protein</fullName>
    </submittedName>
</protein>
<comment type="caution">
    <text evidence="1">The sequence shown here is derived from an EMBL/GenBank/DDBJ whole genome shotgun (WGS) entry which is preliminary data.</text>
</comment>
<sequence length="116" mass="13588">MSNIDKYSNIKEELPKLPEVLLNTIQSDVLEIKSIDKECEKYIKTCSQMPEFKDAFYVVYSKYIDRDNHKYEKFIFLSKDGEELFDVSGAEMELHGLLACTNLEFTPEYEAVELKK</sequence>
<dbReference type="AlphaFoldDB" id="A0A4V5TLY1"/>